<dbReference type="EMBL" id="KQ435755">
    <property type="protein sequence ID" value="KOX76056.1"/>
    <property type="molecule type" value="Genomic_DNA"/>
</dbReference>
<proteinExistence type="predicted"/>
<organism evidence="1 2">
    <name type="scientific">Melipona quadrifasciata</name>
    <dbReference type="NCBI Taxonomy" id="166423"/>
    <lineage>
        <taxon>Eukaryota</taxon>
        <taxon>Metazoa</taxon>
        <taxon>Ecdysozoa</taxon>
        <taxon>Arthropoda</taxon>
        <taxon>Hexapoda</taxon>
        <taxon>Insecta</taxon>
        <taxon>Pterygota</taxon>
        <taxon>Neoptera</taxon>
        <taxon>Endopterygota</taxon>
        <taxon>Hymenoptera</taxon>
        <taxon>Apocrita</taxon>
        <taxon>Aculeata</taxon>
        <taxon>Apoidea</taxon>
        <taxon>Anthophila</taxon>
        <taxon>Apidae</taxon>
        <taxon>Melipona</taxon>
    </lineage>
</organism>
<name>A0A0M9A433_9HYME</name>
<reference evidence="1 2" key="1">
    <citation type="submission" date="2015-07" db="EMBL/GenBank/DDBJ databases">
        <title>The genome of Melipona quadrifasciata.</title>
        <authorList>
            <person name="Pan H."/>
            <person name="Kapheim K."/>
        </authorList>
    </citation>
    <scope>NUCLEOTIDE SEQUENCE [LARGE SCALE GENOMIC DNA]</scope>
    <source>
        <strain evidence="1">0111107301</strain>
        <tissue evidence="1">Whole body</tissue>
    </source>
</reference>
<dbReference type="Proteomes" id="UP000053105">
    <property type="component" value="Unassembled WGS sequence"/>
</dbReference>
<evidence type="ECO:0000313" key="2">
    <source>
        <dbReference type="Proteomes" id="UP000053105"/>
    </source>
</evidence>
<dbReference type="AlphaFoldDB" id="A0A0M9A433"/>
<evidence type="ECO:0000313" key="1">
    <source>
        <dbReference type="EMBL" id="KOX76056.1"/>
    </source>
</evidence>
<accession>A0A0M9A433</accession>
<keyword evidence="2" id="KW-1185">Reference proteome</keyword>
<sequence>MMIEFAWPGAAKGTKTRRMPMLFNKRRNQKAFRRPMCCCGWFRTTSSLRGAFLNGHVARAGFITHPSSPPIADKRP</sequence>
<protein>
    <submittedName>
        <fullName evidence="1">Uncharacterized protein</fullName>
    </submittedName>
</protein>
<gene>
    <name evidence="1" type="ORF">WN51_12543</name>
</gene>